<dbReference type="Proteomes" id="UP000322887">
    <property type="component" value="Chromosome"/>
</dbReference>
<dbReference type="SUPFAM" id="SSF51713">
    <property type="entry name" value="tRNA-guanine transglycosylase"/>
    <property type="match status" value="1"/>
</dbReference>
<feature type="domain" description="tRNA-guanine(15) transglycosylase-like" evidence="5">
    <location>
        <begin position="16"/>
        <end position="368"/>
    </location>
</feature>
<evidence type="ECO:0000313" key="6">
    <source>
        <dbReference type="EMBL" id="QEG16652.1"/>
    </source>
</evidence>
<comment type="catalytic activity">
    <reaction evidence="4">
        <text>7-aminomethyl-7-carbaguanine + guanosine(34) in tRNA = 7-aminomethyl-7-carbaguanosine(34) in tRNA + guanine</text>
        <dbReference type="Rhea" id="RHEA:24104"/>
        <dbReference type="Rhea" id="RHEA-COMP:10341"/>
        <dbReference type="Rhea" id="RHEA-COMP:10342"/>
        <dbReference type="ChEBI" id="CHEBI:16235"/>
        <dbReference type="ChEBI" id="CHEBI:58703"/>
        <dbReference type="ChEBI" id="CHEBI:74269"/>
        <dbReference type="ChEBI" id="CHEBI:82833"/>
        <dbReference type="EC" id="2.4.2.29"/>
    </reaction>
</comment>
<dbReference type="PANTHER" id="PTHR46499">
    <property type="entry name" value="QUEUINE TRNA-RIBOSYLTRANSFERASE"/>
    <property type="match status" value="1"/>
</dbReference>
<dbReference type="GO" id="GO:0016757">
    <property type="term" value="F:glycosyltransferase activity"/>
    <property type="evidence" value="ECO:0007669"/>
    <property type="project" value="UniProtKB-KW"/>
</dbReference>
<evidence type="ECO:0000256" key="1">
    <source>
        <dbReference type="ARBA" id="ARBA00022676"/>
    </source>
</evidence>
<dbReference type="InterPro" id="IPR004803">
    <property type="entry name" value="TGT"/>
</dbReference>
<name>A0ABX5YLV8_9PLAN</name>
<feature type="region of interest" description="RNA binding" evidence="4">
    <location>
        <begin position="248"/>
        <end position="254"/>
    </location>
</feature>
<protein>
    <recommendedName>
        <fullName evidence="4">Queuine tRNA-ribosyltransferase</fullName>
        <ecNumber evidence="4">2.4.2.29</ecNumber>
    </recommendedName>
    <alternativeName>
        <fullName evidence="4">Guanine insertion enzyme</fullName>
    </alternativeName>
    <alternativeName>
        <fullName evidence="4">tRNA-guanine transglycosylase</fullName>
    </alternativeName>
</protein>
<feature type="active site" description="Nucleophile" evidence="4">
    <location>
        <position position="267"/>
    </location>
</feature>
<dbReference type="PANTHER" id="PTHR46499:SF1">
    <property type="entry name" value="QUEUINE TRNA-RIBOSYLTRANSFERASE"/>
    <property type="match status" value="1"/>
</dbReference>
<evidence type="ECO:0000313" key="7">
    <source>
        <dbReference type="Proteomes" id="UP000322887"/>
    </source>
</evidence>
<comment type="pathway">
    <text evidence="4">tRNA modification; tRNA-queuosine biosynthesis.</text>
</comment>
<dbReference type="InterPro" id="IPR036511">
    <property type="entry name" value="TGT-like_sf"/>
</dbReference>
<gene>
    <name evidence="4 6" type="primary">tgt</name>
    <name evidence="6" type="ORF">GmarT_25180</name>
</gene>
<organism evidence="6 7">
    <name type="scientific">Gimesia maris</name>
    <dbReference type="NCBI Taxonomy" id="122"/>
    <lineage>
        <taxon>Bacteria</taxon>
        <taxon>Pseudomonadati</taxon>
        <taxon>Planctomycetota</taxon>
        <taxon>Planctomycetia</taxon>
        <taxon>Planctomycetales</taxon>
        <taxon>Planctomycetaceae</taxon>
        <taxon>Gimesia</taxon>
    </lineage>
</organism>
<comment type="subunit">
    <text evidence="4">Homodimer. Within each dimer, one monomer is responsible for RNA recognition and catalysis, while the other monomer binds to the replacement base PreQ1.</text>
</comment>
<evidence type="ECO:0000256" key="2">
    <source>
        <dbReference type="ARBA" id="ARBA00022679"/>
    </source>
</evidence>
<dbReference type="EC" id="2.4.2.29" evidence="4"/>
<dbReference type="InterPro" id="IPR002616">
    <property type="entry name" value="tRNA_ribo_trans-like"/>
</dbReference>
<feature type="binding site" evidence="4">
    <location>
        <position position="148"/>
    </location>
    <ligand>
        <name>substrate</name>
    </ligand>
</feature>
<evidence type="ECO:0000259" key="5">
    <source>
        <dbReference type="Pfam" id="PF01702"/>
    </source>
</evidence>
<dbReference type="NCBIfam" id="TIGR00449">
    <property type="entry name" value="tgt_general"/>
    <property type="match status" value="1"/>
</dbReference>
<feature type="active site" description="Proton acceptor" evidence="4">
    <location>
        <position position="94"/>
    </location>
</feature>
<evidence type="ECO:0000256" key="3">
    <source>
        <dbReference type="ARBA" id="ARBA00022694"/>
    </source>
</evidence>
<keyword evidence="1 4" id="KW-0328">Glycosyltransferase</keyword>
<feature type="binding site" evidence="4">
    <location>
        <begin position="94"/>
        <end position="98"/>
    </location>
    <ligand>
        <name>substrate</name>
    </ligand>
</feature>
<comment type="caution">
    <text evidence="4">Lacks conserved residue(s) required for the propagation of feature annotation.</text>
</comment>
<dbReference type="RefSeq" id="WP_002648149.1">
    <property type="nucleotide sequence ID" value="NZ_CP042910.1"/>
</dbReference>
<dbReference type="NCBIfam" id="TIGR00430">
    <property type="entry name" value="Q_tRNA_tgt"/>
    <property type="match status" value="1"/>
</dbReference>
<keyword evidence="4" id="KW-0671">Queuosine biosynthesis</keyword>
<keyword evidence="3 4" id="KW-0819">tRNA processing</keyword>
<feature type="region of interest" description="RNA binding; important for wobble base 34 recognition" evidence="4">
    <location>
        <begin position="272"/>
        <end position="276"/>
    </location>
</feature>
<dbReference type="HAMAP" id="MF_00168">
    <property type="entry name" value="Q_tRNA_Tgt"/>
    <property type="match status" value="1"/>
</dbReference>
<comment type="similarity">
    <text evidence="4">Belongs to the queuine tRNA-ribosyltransferase family.</text>
</comment>
<dbReference type="GeneID" id="98647083"/>
<feature type="binding site" evidence="4">
    <location>
        <position position="190"/>
    </location>
    <ligand>
        <name>substrate</name>
    </ligand>
</feature>
<dbReference type="InterPro" id="IPR050076">
    <property type="entry name" value="ArchSynthase1/Queuine_TRR"/>
</dbReference>
<dbReference type="EMBL" id="CP042910">
    <property type="protein sequence ID" value="QEG16652.1"/>
    <property type="molecule type" value="Genomic_DNA"/>
</dbReference>
<accession>A0ABX5YLV8</accession>
<proteinExistence type="inferred from homology"/>
<sequence>MSHFHFELLHTDTKTSARAGRWHTPHGIVDTPAFMPVGTLASVKGLLPDQLKQVGTQQVLANTYHLALRPGAEIVAEMGGLHKFMNWDGPILTDSGGFQVFSLAQLTKMDDQQVAFRSHIDGSLFELSPEKAVKIQEQLGADCIMCLDECPPHDVPMEKMQDAVDRTTKWAARCRDAQKRDDQALFGIVQGGTDQKMRERSAEGLLPLEFPGYAVGGLSVGENPEDMYTTLDFTTPMLPVEKPRYLMGVGRPSDLIEAIMRGVDLFDCVMPTRNGRNGMAFTSQGRVNLRNQKHVRDPSPLDPEIDSPGSRDYSRAYLRHLFMSREMLGPILISLHNIAFYQKLLRDLRQAILNDQVEEFRAVHLARWNASF</sequence>
<reference evidence="6 7" key="1">
    <citation type="submission" date="2019-08" db="EMBL/GenBank/DDBJ databases">
        <title>Deep-cultivation of Planctomycetes and their phenomic and genomic characterization uncovers novel biology.</title>
        <authorList>
            <person name="Wiegand S."/>
            <person name="Jogler M."/>
            <person name="Boedeker C."/>
            <person name="Pinto D."/>
            <person name="Vollmers J."/>
            <person name="Rivas-Marin E."/>
            <person name="Kohn T."/>
            <person name="Peeters S.H."/>
            <person name="Heuer A."/>
            <person name="Rast P."/>
            <person name="Oberbeckmann S."/>
            <person name="Bunk B."/>
            <person name="Jeske O."/>
            <person name="Meyerdierks A."/>
            <person name="Storesund J.E."/>
            <person name="Kallscheuer N."/>
            <person name="Luecker S."/>
            <person name="Lage O.M."/>
            <person name="Pohl T."/>
            <person name="Merkel B.J."/>
            <person name="Hornburger P."/>
            <person name="Mueller R.-W."/>
            <person name="Bruemmer F."/>
            <person name="Labrenz M."/>
            <person name="Spormann A.M."/>
            <person name="Op den Camp H."/>
            <person name="Overmann J."/>
            <person name="Amann R."/>
            <person name="Jetten M.S.M."/>
            <person name="Mascher T."/>
            <person name="Medema M.H."/>
            <person name="Devos D.P."/>
            <person name="Kaster A.-K."/>
            <person name="Ovreas L."/>
            <person name="Rohde M."/>
            <person name="Galperin M.Y."/>
            <person name="Jogler C."/>
        </authorList>
    </citation>
    <scope>NUCLEOTIDE SEQUENCE [LARGE SCALE GENOMIC DNA]</scope>
    <source>
        <strain evidence="6 7">DSM 8797</strain>
    </source>
</reference>
<keyword evidence="2 4" id="KW-0808">Transferase</keyword>
<comment type="function">
    <text evidence="4">Catalyzes the base-exchange of a guanine (G) residue with the queuine precursor 7-aminomethyl-7-deazaguanine (PreQ1) at position 34 (anticodon wobble position) in tRNAs with GU(N) anticodons (tRNA-Asp, -Asn, -His and -Tyr). Catalysis occurs through a double-displacement mechanism. The nucleophile active site attacks the C1' of nucleotide 34 to detach the guanine base from the RNA, forming a covalent enzyme-RNA intermediate. The proton acceptor active site deprotonates the incoming PreQ1, allowing a nucleophilic attack on the C1' of the ribose to form the product. After dissociation, two additional enzymatic reactions on the tRNA convert PreQ1 to queuine (Q), resulting in the hypermodified nucleoside queuosine (7-(((4,5-cis-dihydroxy-2-cyclopenten-1-yl)amino)methyl)-7-deazaguanosine).</text>
</comment>
<dbReference type="Pfam" id="PF01702">
    <property type="entry name" value="TGT"/>
    <property type="match status" value="1"/>
</dbReference>
<evidence type="ECO:0000256" key="4">
    <source>
        <dbReference type="HAMAP-Rule" id="MF_00168"/>
    </source>
</evidence>
<keyword evidence="7" id="KW-1185">Reference proteome</keyword>
<feature type="binding site" evidence="4">
    <location>
        <position position="217"/>
    </location>
    <ligand>
        <name>substrate</name>
    </ligand>
</feature>
<dbReference type="Gene3D" id="3.20.20.105">
    <property type="entry name" value="Queuine tRNA-ribosyltransferase-like"/>
    <property type="match status" value="1"/>
</dbReference>